<dbReference type="AlphaFoldDB" id="A0A811YJH2"/>
<proteinExistence type="predicted"/>
<reference evidence="2" key="1">
    <citation type="submission" date="2020-12" db="EMBL/GenBank/DDBJ databases">
        <authorList>
            <consortium name="Molecular Ecology Group"/>
        </authorList>
    </citation>
    <scope>NUCLEOTIDE SEQUENCE</scope>
    <source>
        <strain evidence="2">TBG_1078</strain>
    </source>
</reference>
<comment type="caution">
    <text evidence="2">The sequence shown here is derived from an EMBL/GenBank/DDBJ whole genome shotgun (WGS) entry which is preliminary data.</text>
</comment>
<protein>
    <submittedName>
        <fullName evidence="2">(raccoon dog) hypothetical protein</fullName>
    </submittedName>
</protein>
<feature type="region of interest" description="Disordered" evidence="1">
    <location>
        <begin position="1"/>
        <end position="93"/>
    </location>
</feature>
<organism evidence="2 3">
    <name type="scientific">Nyctereutes procyonoides</name>
    <name type="common">Raccoon dog</name>
    <name type="synonym">Canis procyonoides</name>
    <dbReference type="NCBI Taxonomy" id="34880"/>
    <lineage>
        <taxon>Eukaryota</taxon>
        <taxon>Metazoa</taxon>
        <taxon>Chordata</taxon>
        <taxon>Craniata</taxon>
        <taxon>Vertebrata</taxon>
        <taxon>Euteleostomi</taxon>
        <taxon>Mammalia</taxon>
        <taxon>Eutheria</taxon>
        <taxon>Laurasiatheria</taxon>
        <taxon>Carnivora</taxon>
        <taxon>Caniformia</taxon>
        <taxon>Canidae</taxon>
        <taxon>Nyctereutes</taxon>
    </lineage>
</organism>
<evidence type="ECO:0000313" key="3">
    <source>
        <dbReference type="Proteomes" id="UP000645828"/>
    </source>
</evidence>
<sequence>MGGARGELAATAPGAGSRGGVRRRVPHPAAQGSPAGSRRPLPRGRGGGWGGGCPPPGTPRAPSASPRSPREAPRGAGGHCPGVGVGPGATGAPGRAVAVGDLASLLLVSYAPVAWV</sequence>
<evidence type="ECO:0000313" key="2">
    <source>
        <dbReference type="EMBL" id="CAD7676908.1"/>
    </source>
</evidence>
<dbReference type="Proteomes" id="UP000645828">
    <property type="component" value="Unassembled WGS sequence"/>
</dbReference>
<accession>A0A811YJH2</accession>
<feature type="compositionally biased region" description="Gly residues" evidence="1">
    <location>
        <begin position="75"/>
        <end position="91"/>
    </location>
</feature>
<keyword evidence="3" id="KW-1185">Reference proteome</keyword>
<dbReference type="EMBL" id="CAJHUB010000678">
    <property type="protein sequence ID" value="CAD7676908.1"/>
    <property type="molecule type" value="Genomic_DNA"/>
</dbReference>
<gene>
    <name evidence="2" type="ORF">NYPRO_LOCUS9703</name>
</gene>
<name>A0A811YJH2_NYCPR</name>
<evidence type="ECO:0000256" key="1">
    <source>
        <dbReference type="SAM" id="MobiDB-lite"/>
    </source>
</evidence>